<reference evidence="3 5" key="1">
    <citation type="submission" date="2018-09" db="EMBL/GenBank/DDBJ databases">
        <title>Genomic investigation of the strawberry pathogen Phytophthora fragariae indicates pathogenicity is determined by transcriptional variation in three key races.</title>
        <authorList>
            <person name="Adams T.M."/>
            <person name="Armitage A.D."/>
            <person name="Sobczyk M.K."/>
            <person name="Bates H.J."/>
            <person name="Dunwell J.M."/>
            <person name="Nellist C.F."/>
            <person name="Harrison R.J."/>
        </authorList>
    </citation>
    <scope>NUCLEOTIDE SEQUENCE [LARGE SCALE GENOMIC DNA]</scope>
    <source>
        <strain evidence="3 5">SCRP249</strain>
        <strain evidence="4 6">SCRP333</strain>
    </source>
</reference>
<sequence length="479" mass="53953">MSNVKDNAFLAGECGSVAESLTSEVGDIKAEHITQEAAIVETLERDVADGEAVTVVSTIGSIDGKDTVELEQMQSGLGGVTSPIDHEVVDASALLPQHQIGKRTHREEIPSEEMRVEPGADTPEPKRTRMELRQYHERRRPRYLDDYIENAAQCPVRILDKNGEPIHKSSVKIQRNTREMERSKYSEFWLLADLEEISARRAKGVIMKIPRKDVPEGVKPLNTRWVRSLKTDRQGYVVRFKSRIVVFGNHQRPRIDFVEAFAPFARMSSFRMLAALSAVLHLFMHGSDINTASSNVLLGIRQYLRSIEKFPCEVNGNVDVVLKALYGLRQSGREWNSELNHWFLEHGYLDGDVIMLILVYVDNITVATNSEESKCGFLQELDKAYGIKDQGLLSEYLGIEVEPTPDSITLRQGKYTREVLEAFGYNNAHDVGNSMETNTRLVPLEDNEESDTSFEYRKAVGMLMYLATGTRPDLAFAVG</sequence>
<dbReference type="InterPro" id="IPR043502">
    <property type="entry name" value="DNA/RNA_pol_sf"/>
</dbReference>
<dbReference type="InterPro" id="IPR013103">
    <property type="entry name" value="RVT_2"/>
</dbReference>
<dbReference type="Proteomes" id="UP000434957">
    <property type="component" value="Unassembled WGS sequence"/>
</dbReference>
<dbReference type="EMBL" id="QXFT01002320">
    <property type="protein sequence ID" value="KAE9300153.1"/>
    <property type="molecule type" value="Genomic_DNA"/>
</dbReference>
<evidence type="ECO:0000313" key="6">
    <source>
        <dbReference type="Proteomes" id="UP000434957"/>
    </source>
</evidence>
<gene>
    <name evidence="3" type="ORF">PR001_g20371</name>
    <name evidence="4" type="ORF">PR003_g22814</name>
</gene>
<feature type="domain" description="Reverse transcriptase Ty1/copia-type" evidence="2">
    <location>
        <begin position="213"/>
        <end position="431"/>
    </location>
</feature>
<feature type="compositionally biased region" description="Basic and acidic residues" evidence="1">
    <location>
        <begin position="105"/>
        <end position="125"/>
    </location>
</feature>
<evidence type="ECO:0000259" key="2">
    <source>
        <dbReference type="Pfam" id="PF07727"/>
    </source>
</evidence>
<comment type="caution">
    <text evidence="3">The sequence shown here is derived from an EMBL/GenBank/DDBJ whole genome shotgun (WGS) entry which is preliminary data.</text>
</comment>
<evidence type="ECO:0000256" key="1">
    <source>
        <dbReference type="SAM" id="MobiDB-lite"/>
    </source>
</evidence>
<organism evidence="3 5">
    <name type="scientific">Phytophthora rubi</name>
    <dbReference type="NCBI Taxonomy" id="129364"/>
    <lineage>
        <taxon>Eukaryota</taxon>
        <taxon>Sar</taxon>
        <taxon>Stramenopiles</taxon>
        <taxon>Oomycota</taxon>
        <taxon>Peronosporomycetes</taxon>
        <taxon>Peronosporales</taxon>
        <taxon>Peronosporaceae</taxon>
        <taxon>Phytophthora</taxon>
    </lineage>
</organism>
<feature type="region of interest" description="Disordered" evidence="1">
    <location>
        <begin position="99"/>
        <end position="125"/>
    </location>
</feature>
<dbReference type="Pfam" id="PF07727">
    <property type="entry name" value="RVT_2"/>
    <property type="match status" value="1"/>
</dbReference>
<protein>
    <recommendedName>
        <fullName evidence="2">Reverse transcriptase Ty1/copia-type domain-containing protein</fullName>
    </recommendedName>
</protein>
<dbReference type="SUPFAM" id="SSF56672">
    <property type="entry name" value="DNA/RNA polymerases"/>
    <property type="match status" value="1"/>
</dbReference>
<proteinExistence type="predicted"/>
<dbReference type="Proteomes" id="UP000429607">
    <property type="component" value="Unassembled WGS sequence"/>
</dbReference>
<evidence type="ECO:0000313" key="4">
    <source>
        <dbReference type="EMBL" id="KAE9300153.1"/>
    </source>
</evidence>
<accession>A0A6A3JKB5</accession>
<keyword evidence="6" id="KW-1185">Reference proteome</keyword>
<evidence type="ECO:0000313" key="3">
    <source>
        <dbReference type="EMBL" id="KAE8994532.1"/>
    </source>
</evidence>
<dbReference type="EMBL" id="QXFV01001999">
    <property type="protein sequence ID" value="KAE8994532.1"/>
    <property type="molecule type" value="Genomic_DNA"/>
</dbReference>
<dbReference type="AlphaFoldDB" id="A0A6A3JKB5"/>
<name>A0A6A3JKB5_9STRA</name>
<evidence type="ECO:0000313" key="5">
    <source>
        <dbReference type="Proteomes" id="UP000429607"/>
    </source>
</evidence>